<evidence type="ECO:0000256" key="1">
    <source>
        <dbReference type="SAM" id="MobiDB-lite"/>
    </source>
</evidence>
<name>A0A7J6LLY2_PERCH</name>
<dbReference type="EMBL" id="JAAPAO010000419">
    <property type="protein sequence ID" value="KAF4660278.1"/>
    <property type="molecule type" value="Genomic_DNA"/>
</dbReference>
<accession>A0A7J6LLY2</accession>
<proteinExistence type="predicted"/>
<dbReference type="Proteomes" id="UP000591131">
    <property type="component" value="Unassembled WGS sequence"/>
</dbReference>
<evidence type="ECO:0000313" key="2">
    <source>
        <dbReference type="EMBL" id="KAF4660278.1"/>
    </source>
</evidence>
<protein>
    <submittedName>
        <fullName evidence="2">Uncharacterized protein</fullName>
    </submittedName>
</protein>
<dbReference type="AlphaFoldDB" id="A0A7J6LLY2"/>
<feature type="compositionally biased region" description="Low complexity" evidence="1">
    <location>
        <begin position="12"/>
        <end position="27"/>
    </location>
</feature>
<gene>
    <name evidence="2" type="ORF">FOL47_007219</name>
</gene>
<comment type="caution">
    <text evidence="2">The sequence shown here is derived from an EMBL/GenBank/DDBJ whole genome shotgun (WGS) entry which is preliminary data.</text>
</comment>
<keyword evidence="3" id="KW-1185">Reference proteome</keyword>
<feature type="region of interest" description="Disordered" evidence="1">
    <location>
        <begin position="1"/>
        <end position="27"/>
    </location>
</feature>
<evidence type="ECO:0000313" key="3">
    <source>
        <dbReference type="Proteomes" id="UP000591131"/>
    </source>
</evidence>
<sequence>MACYLPPPLHQSSTSSSSSSSSPTIATTDSTIDSIVSQSKIFQTLFGTSPQQQQQPWSADGETPRSFFPSNAVIVEATDCRPTKQPRLGCQAYCDDCDFDCLVESFLPLELSPEVIVPESPRLSCLDESLLDVPELLLPPVCEDTPHCAPRRIGLRRVVDRRRIVDGRRRRIRSVGLAEVRESERYLSGTKRRTREDDEC</sequence>
<reference evidence="2 3" key="1">
    <citation type="submission" date="2020-04" db="EMBL/GenBank/DDBJ databases">
        <title>Perkinsus chesapeaki whole genome sequence.</title>
        <authorList>
            <person name="Bogema D.R."/>
        </authorList>
    </citation>
    <scope>NUCLEOTIDE SEQUENCE [LARGE SCALE GENOMIC DNA]</scope>
    <source>
        <strain evidence="2">ATCC PRA-425</strain>
    </source>
</reference>
<organism evidence="2 3">
    <name type="scientific">Perkinsus chesapeaki</name>
    <name type="common">Clam parasite</name>
    <name type="synonym">Perkinsus andrewsi</name>
    <dbReference type="NCBI Taxonomy" id="330153"/>
    <lineage>
        <taxon>Eukaryota</taxon>
        <taxon>Sar</taxon>
        <taxon>Alveolata</taxon>
        <taxon>Perkinsozoa</taxon>
        <taxon>Perkinsea</taxon>
        <taxon>Perkinsida</taxon>
        <taxon>Perkinsidae</taxon>
        <taxon>Perkinsus</taxon>
    </lineage>
</organism>
<dbReference type="OrthoDB" id="10504142at2759"/>